<evidence type="ECO:0000313" key="3">
    <source>
        <dbReference type="Proteomes" id="UP000031982"/>
    </source>
</evidence>
<dbReference type="PANTHER" id="PTHR34180">
    <property type="entry name" value="PEPTIDASE C45"/>
    <property type="match status" value="1"/>
</dbReference>
<comment type="caution">
    <text evidence="2">The sequence shown here is derived from an EMBL/GenBank/DDBJ whole genome shotgun (WGS) entry which is preliminary data.</text>
</comment>
<evidence type="ECO:0000259" key="1">
    <source>
        <dbReference type="Pfam" id="PF03417"/>
    </source>
</evidence>
<dbReference type="InterPro" id="IPR005079">
    <property type="entry name" value="Peptidase_C45_hydrolase"/>
</dbReference>
<name>A0ABR5AR35_BACBA</name>
<proteinExistence type="predicted"/>
<dbReference type="PANTHER" id="PTHR34180:SF1">
    <property type="entry name" value="BETA-ALANYL-DOPAMINE_CARCININE HYDROLASE"/>
    <property type="match status" value="1"/>
</dbReference>
<reference evidence="2 3" key="1">
    <citation type="submission" date="2015-01" db="EMBL/GenBank/DDBJ databases">
        <title>Genome Assembly of Bacillus badius MTCC 1458.</title>
        <authorList>
            <person name="Verma A."/>
            <person name="Khatri I."/>
            <person name="Mual P."/>
            <person name="Subramanian S."/>
            <person name="Krishnamurthi S."/>
        </authorList>
    </citation>
    <scope>NUCLEOTIDE SEQUENCE [LARGE SCALE GENOMIC DNA]</scope>
    <source>
        <strain evidence="2 3">MTCC 1458</strain>
    </source>
</reference>
<dbReference type="Gene3D" id="1.10.10.2120">
    <property type="match status" value="1"/>
</dbReference>
<sequence length="362" mass="40407">MIKKIYLQGSYREIGRKHGSEGKREVLNSLETYETLFYDYSQIRWKEARELALKHIEAISRHDSDLIEEMEGVAAGAGVDFEDILTLNARSEIALSGQYTRFADGCTAIGVMPPVSSDIIIGQNWDWKPVQSKSLLYTEIEQKGKPSIRMITEGGMIGKIGCNSAGIGVCLNALLTDRKSDRLPVHVGLRSVLNSFTYSEALLKIDKGAIASAANFLIGSAENENGLVMNVEVSPAGMDVEESADGSVVHTNHICSPLIQSYITDLNDSIETDSMIRMKRAQDLIRLHRGQNTKVKEANFKEWLADQYNSPDSINHFSNEKLPPHRRMETVFSIIMNLSSKKMYVCAGKPSQEPYIEMQPER</sequence>
<dbReference type="NCBIfam" id="NF040521">
    <property type="entry name" value="C45_proenzyme"/>
    <property type="match status" value="1"/>
</dbReference>
<evidence type="ECO:0000313" key="2">
    <source>
        <dbReference type="EMBL" id="KIL75878.1"/>
    </source>
</evidence>
<dbReference type="Gene3D" id="3.60.60.10">
    <property type="entry name" value="Penicillin V Acylase, Chain A"/>
    <property type="match status" value="1"/>
</dbReference>
<organism evidence="2 3">
    <name type="scientific">Bacillus badius</name>
    <dbReference type="NCBI Taxonomy" id="1455"/>
    <lineage>
        <taxon>Bacteria</taxon>
        <taxon>Bacillati</taxon>
        <taxon>Bacillota</taxon>
        <taxon>Bacilli</taxon>
        <taxon>Bacillales</taxon>
        <taxon>Bacillaceae</taxon>
        <taxon>Pseudobacillus</taxon>
    </lineage>
</organism>
<keyword evidence="3" id="KW-1185">Reference proteome</keyword>
<feature type="domain" description="Peptidase C45 hydrolase" evidence="1">
    <location>
        <begin position="120"/>
        <end position="351"/>
    </location>
</feature>
<gene>
    <name evidence="2" type="ORF">SD77_2718</name>
</gene>
<accession>A0ABR5AR35</accession>
<dbReference type="InterPro" id="IPR047794">
    <property type="entry name" value="C45_proenzyme-like"/>
</dbReference>
<dbReference type="EMBL" id="JXLP01000021">
    <property type="protein sequence ID" value="KIL75878.1"/>
    <property type="molecule type" value="Genomic_DNA"/>
</dbReference>
<dbReference type="RefSeq" id="WP_052477412.1">
    <property type="nucleotide sequence ID" value="NZ_JARTHD010000023.1"/>
</dbReference>
<protein>
    <submittedName>
        <fullName evidence="2">Peptidase C45, acyl-coenzyme A:6-aminopenicillanic acid acyl-transferase</fullName>
    </submittedName>
</protein>
<dbReference type="Pfam" id="PF03417">
    <property type="entry name" value="AAT"/>
    <property type="match status" value="1"/>
</dbReference>
<dbReference type="Proteomes" id="UP000031982">
    <property type="component" value="Unassembled WGS sequence"/>
</dbReference>
<dbReference type="InterPro" id="IPR047801">
    <property type="entry name" value="Peptidase_C45"/>
</dbReference>